<dbReference type="EMBL" id="JAGGMS010000001">
    <property type="protein sequence ID" value="MBP2179394.1"/>
    <property type="molecule type" value="Genomic_DNA"/>
</dbReference>
<feature type="region of interest" description="Disordered" evidence="1">
    <location>
        <begin position="1"/>
        <end position="31"/>
    </location>
</feature>
<keyword evidence="4" id="KW-1185">Reference proteome</keyword>
<evidence type="ECO:0000256" key="2">
    <source>
        <dbReference type="SAM" id="Phobius"/>
    </source>
</evidence>
<name>A0ABS4PKN2_9PSEU</name>
<organism evidence="3 4">
    <name type="scientific">Amycolatopsis magusensis</name>
    <dbReference type="NCBI Taxonomy" id="882444"/>
    <lineage>
        <taxon>Bacteria</taxon>
        <taxon>Bacillati</taxon>
        <taxon>Actinomycetota</taxon>
        <taxon>Actinomycetes</taxon>
        <taxon>Pseudonocardiales</taxon>
        <taxon>Pseudonocardiaceae</taxon>
        <taxon>Amycolatopsis</taxon>
    </lineage>
</organism>
<evidence type="ECO:0000313" key="3">
    <source>
        <dbReference type="EMBL" id="MBP2179394.1"/>
    </source>
</evidence>
<gene>
    <name evidence="3" type="ORF">JOM49_000920</name>
</gene>
<reference evidence="3 4" key="1">
    <citation type="submission" date="2021-03" db="EMBL/GenBank/DDBJ databases">
        <title>Sequencing the genomes of 1000 actinobacteria strains.</title>
        <authorList>
            <person name="Klenk H.-P."/>
        </authorList>
    </citation>
    <scope>NUCLEOTIDE SEQUENCE [LARGE SCALE GENOMIC DNA]</scope>
    <source>
        <strain evidence="3 4">DSM 45510</strain>
    </source>
</reference>
<evidence type="ECO:0000256" key="1">
    <source>
        <dbReference type="SAM" id="MobiDB-lite"/>
    </source>
</evidence>
<keyword evidence="2" id="KW-1133">Transmembrane helix</keyword>
<accession>A0ABS4PKN2</accession>
<feature type="transmembrane region" description="Helical" evidence="2">
    <location>
        <begin position="105"/>
        <end position="120"/>
    </location>
</feature>
<dbReference type="RefSeq" id="WP_209663111.1">
    <property type="nucleotide sequence ID" value="NZ_JAGGMS010000001.1"/>
</dbReference>
<feature type="transmembrane region" description="Helical" evidence="2">
    <location>
        <begin position="80"/>
        <end position="99"/>
    </location>
</feature>
<protein>
    <submittedName>
        <fullName evidence="3">Uncharacterized protein</fullName>
    </submittedName>
</protein>
<sequence>MTTIASPAGEWPEDQPPGRVENIHGREPSSAGETNFVGLDELLAAGAEAAPLRRTSQEPRRHCVSWHGITHQLLYGRRGAACRIFAILLTISAVLVTAALLLGETGLQTAIGIVGFLYLLRHRQHQLASINS</sequence>
<dbReference type="Proteomes" id="UP000741013">
    <property type="component" value="Unassembled WGS sequence"/>
</dbReference>
<keyword evidence="2" id="KW-0812">Transmembrane</keyword>
<keyword evidence="2" id="KW-0472">Membrane</keyword>
<comment type="caution">
    <text evidence="3">The sequence shown here is derived from an EMBL/GenBank/DDBJ whole genome shotgun (WGS) entry which is preliminary data.</text>
</comment>
<proteinExistence type="predicted"/>
<evidence type="ECO:0000313" key="4">
    <source>
        <dbReference type="Proteomes" id="UP000741013"/>
    </source>
</evidence>